<keyword evidence="5" id="KW-0808">Transferase</keyword>
<dbReference type="GO" id="GO:0034246">
    <property type="term" value="F:mitochondrial transcription factor activity"/>
    <property type="evidence" value="ECO:0007669"/>
    <property type="project" value="TreeGrafter"/>
</dbReference>
<dbReference type="Proteomes" id="UP000664991">
    <property type="component" value="Unassembled WGS sequence"/>
</dbReference>
<keyword evidence="6" id="KW-0949">S-adenosyl-L-methionine</keyword>
<keyword evidence="8" id="KW-0809">Transit peptide</keyword>
<keyword evidence="3" id="KW-0698">rRNA processing</keyword>
<gene>
    <name evidence="15" type="ORF">JEQ12_019207</name>
</gene>
<dbReference type="SMR" id="A0A836AB69"/>
<keyword evidence="9" id="KW-0805">Transcription regulation</keyword>
<dbReference type="SUPFAM" id="SSF53335">
    <property type="entry name" value="S-adenosyl-L-methionine-dependent methyltransferases"/>
    <property type="match status" value="1"/>
</dbReference>
<evidence type="ECO:0000256" key="3">
    <source>
        <dbReference type="ARBA" id="ARBA00022552"/>
    </source>
</evidence>
<evidence type="ECO:0000256" key="7">
    <source>
        <dbReference type="ARBA" id="ARBA00022884"/>
    </source>
</evidence>
<keyword evidence="10" id="KW-0496">Mitochondrion</keyword>
<keyword evidence="11" id="KW-0804">Transcription</keyword>
<evidence type="ECO:0000313" key="16">
    <source>
        <dbReference type="Proteomes" id="UP000664991"/>
    </source>
</evidence>
<evidence type="ECO:0000256" key="11">
    <source>
        <dbReference type="ARBA" id="ARBA00023163"/>
    </source>
</evidence>
<reference evidence="15 16" key="1">
    <citation type="submission" date="2020-12" db="EMBL/GenBank/DDBJ databases">
        <title>De novo assembly of Tibetan sheep genome.</title>
        <authorList>
            <person name="Li X."/>
        </authorList>
    </citation>
    <scope>NUCLEOTIDE SEQUENCE [LARGE SCALE GENOMIC DNA]</scope>
    <source>
        <tissue evidence="15">Heart</tissue>
    </source>
</reference>
<organism evidence="15 16">
    <name type="scientific">Ovis aries</name>
    <name type="common">Sheep</name>
    <dbReference type="NCBI Taxonomy" id="9940"/>
    <lineage>
        <taxon>Eukaryota</taxon>
        <taxon>Metazoa</taxon>
        <taxon>Chordata</taxon>
        <taxon>Craniata</taxon>
        <taxon>Vertebrata</taxon>
        <taxon>Euteleostomi</taxon>
        <taxon>Mammalia</taxon>
        <taxon>Eutheria</taxon>
        <taxon>Laurasiatheria</taxon>
        <taxon>Artiodactyla</taxon>
        <taxon>Ruminantia</taxon>
        <taxon>Pecora</taxon>
        <taxon>Bovidae</taxon>
        <taxon>Caprinae</taxon>
        <taxon>Ovis</taxon>
    </lineage>
</organism>
<evidence type="ECO:0000256" key="8">
    <source>
        <dbReference type="ARBA" id="ARBA00022946"/>
    </source>
</evidence>
<dbReference type="GO" id="GO:0000179">
    <property type="term" value="F:rRNA (adenine-N6,N6-)-dimethyltransferase activity"/>
    <property type="evidence" value="ECO:0007669"/>
    <property type="project" value="TreeGrafter"/>
</dbReference>
<evidence type="ECO:0000256" key="14">
    <source>
        <dbReference type="ARBA" id="ARBA00032796"/>
    </source>
</evidence>
<protein>
    <recommendedName>
        <fullName evidence="2">Dimethyladenosine transferase 2, mitochondrial</fullName>
    </recommendedName>
    <alternativeName>
        <fullName evidence="12">Mitochondrial 12S rRNA dimethylase 2</fullName>
    </alternativeName>
    <alternativeName>
        <fullName evidence="13">Mitochondrial transcription factor B2</fullName>
    </alternativeName>
    <alternativeName>
        <fullName evidence="14">S-adenosylmethionine-6-N', N'-adenosyl(rRNA) dimethyltransferase 2</fullName>
    </alternativeName>
</protein>
<dbReference type="PANTHER" id="PTHR11727:SF13">
    <property type="entry name" value="DIMETHYLADENOSINE TRANSFERASE 2, MITOCHONDRIAL"/>
    <property type="match status" value="1"/>
</dbReference>
<dbReference type="OMA" id="YCDFFRI"/>
<dbReference type="Gene3D" id="3.40.50.150">
    <property type="entry name" value="Vaccinia Virus protein VP39"/>
    <property type="match status" value="1"/>
</dbReference>
<evidence type="ECO:0000313" key="15">
    <source>
        <dbReference type="EMBL" id="KAG5204762.1"/>
    </source>
</evidence>
<evidence type="ECO:0000256" key="13">
    <source>
        <dbReference type="ARBA" id="ARBA00031609"/>
    </source>
</evidence>
<sequence>MWVPGAGIPSRLTLSAFTRAGRFCVLNSGVARWKDVPAENCRGLYDFHPQLKPDVGFGKLSSRVYKSRSETKRYVTSPRVAETVVRMLRGKRKAGQLILECNPGPGVLTRALLASGARVIALESDKHFLPGLKKLTANPQTPGLYQSLSVLGQTACAIKVLCTEPTSSFDAYTVKGQLEKQRHRESLEQNLCFIQLTPHRNLFTGTLTPFNYDVFFHMLRQCFMKRNAKLIDHLPSLSPIDAVYILKQIKKPKDVRVVDMYPEDFQRLFETIECSEDDTCKWLYDEFMEDTLA</sequence>
<evidence type="ECO:0000256" key="1">
    <source>
        <dbReference type="ARBA" id="ARBA00004173"/>
    </source>
</evidence>
<evidence type="ECO:0000256" key="2">
    <source>
        <dbReference type="ARBA" id="ARBA00018369"/>
    </source>
</evidence>
<evidence type="ECO:0000256" key="9">
    <source>
        <dbReference type="ARBA" id="ARBA00023015"/>
    </source>
</evidence>
<keyword evidence="4" id="KW-0489">Methyltransferase</keyword>
<dbReference type="PIRSF" id="PIRSF027833">
    <property type="entry name" value="MtTFB2"/>
    <property type="match status" value="1"/>
</dbReference>
<dbReference type="GO" id="GO:0006391">
    <property type="term" value="P:transcription initiation at mitochondrial promoter"/>
    <property type="evidence" value="ECO:0007669"/>
    <property type="project" value="TreeGrafter"/>
</dbReference>
<dbReference type="EMBL" id="JAEMGP010000009">
    <property type="protein sequence ID" value="KAG5204762.1"/>
    <property type="molecule type" value="Genomic_DNA"/>
</dbReference>
<dbReference type="InterPro" id="IPR001737">
    <property type="entry name" value="KsgA/Erm"/>
</dbReference>
<evidence type="ECO:0000256" key="5">
    <source>
        <dbReference type="ARBA" id="ARBA00022679"/>
    </source>
</evidence>
<accession>A0A836AB69</accession>
<evidence type="ECO:0000256" key="4">
    <source>
        <dbReference type="ARBA" id="ARBA00022603"/>
    </source>
</evidence>
<name>A0A836AB69_SHEEP</name>
<proteinExistence type="predicted"/>
<dbReference type="AlphaFoldDB" id="A0A836AB69"/>
<dbReference type="PANTHER" id="PTHR11727">
    <property type="entry name" value="DIMETHYLADENOSINE TRANSFERASE"/>
    <property type="match status" value="1"/>
</dbReference>
<evidence type="ECO:0000256" key="10">
    <source>
        <dbReference type="ARBA" id="ARBA00023128"/>
    </source>
</evidence>
<dbReference type="InterPro" id="IPR029063">
    <property type="entry name" value="SAM-dependent_MTases_sf"/>
</dbReference>
<evidence type="ECO:0000256" key="6">
    <source>
        <dbReference type="ARBA" id="ARBA00022691"/>
    </source>
</evidence>
<dbReference type="GO" id="GO:0005759">
    <property type="term" value="C:mitochondrial matrix"/>
    <property type="evidence" value="ECO:0007669"/>
    <property type="project" value="TreeGrafter"/>
</dbReference>
<comment type="subcellular location">
    <subcellularLocation>
        <location evidence="1">Mitochondrion</location>
    </subcellularLocation>
</comment>
<evidence type="ECO:0000256" key="12">
    <source>
        <dbReference type="ARBA" id="ARBA00029708"/>
    </source>
</evidence>
<keyword evidence="7" id="KW-0694">RNA-binding</keyword>
<comment type="caution">
    <text evidence="15">The sequence shown here is derived from an EMBL/GenBank/DDBJ whole genome shotgun (WGS) entry which is preliminary data.</text>
</comment>
<dbReference type="GO" id="GO:0003723">
    <property type="term" value="F:RNA binding"/>
    <property type="evidence" value="ECO:0007669"/>
    <property type="project" value="UniProtKB-KW"/>
</dbReference>